<dbReference type="SUPFAM" id="SSF51197">
    <property type="entry name" value="Clavaminate synthase-like"/>
    <property type="match status" value="1"/>
</dbReference>
<dbReference type="PANTHER" id="PTHR47990">
    <property type="entry name" value="2-OXOGLUTARATE (2OG) AND FE(II)-DEPENDENT OXYGENASE SUPERFAMILY PROTEIN-RELATED"/>
    <property type="match status" value="1"/>
</dbReference>
<organism evidence="8 9">
    <name type="scientific">Cinnamomum micranthum f. kanehirae</name>
    <dbReference type="NCBI Taxonomy" id="337451"/>
    <lineage>
        <taxon>Eukaryota</taxon>
        <taxon>Viridiplantae</taxon>
        <taxon>Streptophyta</taxon>
        <taxon>Embryophyta</taxon>
        <taxon>Tracheophyta</taxon>
        <taxon>Spermatophyta</taxon>
        <taxon>Magnoliopsida</taxon>
        <taxon>Magnoliidae</taxon>
        <taxon>Laurales</taxon>
        <taxon>Lauraceae</taxon>
        <taxon>Cinnamomum</taxon>
    </lineage>
</organism>
<keyword evidence="2 6" id="KW-0408">Iron</keyword>
<keyword evidence="6" id="KW-0560">Oxidoreductase</keyword>
<reference evidence="8 9" key="1">
    <citation type="journal article" date="2019" name="Nat. Plants">
        <title>Stout camphor tree genome fills gaps in understanding of flowering plant genome evolution.</title>
        <authorList>
            <person name="Chaw S.M."/>
            <person name="Liu Y.C."/>
            <person name="Wu Y.W."/>
            <person name="Wang H.Y."/>
            <person name="Lin C.I."/>
            <person name="Wu C.S."/>
            <person name="Ke H.M."/>
            <person name="Chang L.Y."/>
            <person name="Hsu C.Y."/>
            <person name="Yang H.T."/>
            <person name="Sudianto E."/>
            <person name="Hsu M.H."/>
            <person name="Wu K.P."/>
            <person name="Wang L.N."/>
            <person name="Leebens-Mack J.H."/>
            <person name="Tsai I.J."/>
        </authorList>
    </citation>
    <scope>NUCLEOTIDE SEQUENCE [LARGE SCALE GENOMIC DNA]</scope>
    <source>
        <strain evidence="9">cv. Chaw 1501</strain>
        <tissue evidence="8">Young leaves</tissue>
    </source>
</reference>
<dbReference type="Proteomes" id="UP000283530">
    <property type="component" value="Unassembled WGS sequence"/>
</dbReference>
<comment type="caution">
    <text evidence="8">The sequence shown here is derived from an EMBL/GenBank/DDBJ whole genome shotgun (WGS) entry which is preliminary data.</text>
</comment>
<dbReference type="STRING" id="337451.A0A443PUG5"/>
<gene>
    <name evidence="8" type="ORF">CKAN_02370500</name>
</gene>
<sequence length="303" mass="33676">MAQSKESVVPVIDLEDFSLQSSKKLLEACETLGCFRVVHHKIPLQLLSEMKSVVRHLLDLPTETKRRNTDTIAGSGYMGPSPTNPLYEALGLYDVNSSEAVDAFCDQLEATPHQRETIKSYASEMHQLAMDIAHKITKSLGIEGDVCIGWPMQFRINKYSFTEESVGSLGVQLHTDSTFLTILQEDECVGGLEVMDNNGGFIPVQPNPGSLLVNLGDIAKAWSNGRLCNVKHRVQCKEATTRVSIAVFLLGPKEKTMEAPPELVDADHPRLYLPFTYEDYRKRRVSGALHTGEALELYTMHQA</sequence>
<dbReference type="Pfam" id="PF03171">
    <property type="entry name" value="2OG-FeII_Oxy"/>
    <property type="match status" value="1"/>
</dbReference>
<dbReference type="FunFam" id="2.60.120.330:FF:000017">
    <property type="entry name" value="2-oxoglutarate-dependent dioxygenase DAO"/>
    <property type="match status" value="1"/>
</dbReference>
<dbReference type="GO" id="GO:0046872">
    <property type="term" value="F:metal ion binding"/>
    <property type="evidence" value="ECO:0007669"/>
    <property type="project" value="UniProtKB-KW"/>
</dbReference>
<evidence type="ECO:0000313" key="8">
    <source>
        <dbReference type="EMBL" id="RWR94415.1"/>
    </source>
</evidence>
<comment type="similarity">
    <text evidence="6">Belongs to the iron/ascorbate-dependent oxidoreductase family.</text>
</comment>
<evidence type="ECO:0000313" key="9">
    <source>
        <dbReference type="Proteomes" id="UP000283530"/>
    </source>
</evidence>
<keyword evidence="1 6" id="KW-0479">Metal-binding</keyword>
<keyword evidence="8" id="KW-0223">Dioxygenase</keyword>
<dbReference type="OrthoDB" id="288590at2759"/>
<dbReference type="InterPro" id="IPR026992">
    <property type="entry name" value="DIOX_N"/>
</dbReference>
<comment type="function">
    <text evidence="3">2-oxoglutarate-dependent dioxygenase essential for auxin catabolism and maintenance of auxin homeostasis in reproductive organs. Catalyzes the irreversible oxidation of indole-3-acetic acid (IAA) to the biologically inactive 2-oxoindole-3-acetic acid (OxIAA).</text>
</comment>
<evidence type="ECO:0000256" key="3">
    <source>
        <dbReference type="ARBA" id="ARBA00054658"/>
    </source>
</evidence>
<dbReference type="PROSITE" id="PS51471">
    <property type="entry name" value="FE2OG_OXY"/>
    <property type="match status" value="1"/>
</dbReference>
<dbReference type="EMBL" id="QPKB01000010">
    <property type="protein sequence ID" value="RWR94415.1"/>
    <property type="molecule type" value="Genomic_DNA"/>
</dbReference>
<dbReference type="InterPro" id="IPR044861">
    <property type="entry name" value="IPNS-like_FE2OG_OXY"/>
</dbReference>
<evidence type="ECO:0000256" key="1">
    <source>
        <dbReference type="ARBA" id="ARBA00022723"/>
    </source>
</evidence>
<proteinExistence type="inferred from homology"/>
<dbReference type="InterPro" id="IPR050231">
    <property type="entry name" value="Iron_ascorbate_oxido_reductase"/>
</dbReference>
<dbReference type="AlphaFoldDB" id="A0A443PUG5"/>
<dbReference type="InterPro" id="IPR005123">
    <property type="entry name" value="Oxoglu/Fe-dep_dioxygenase_dom"/>
</dbReference>
<feature type="domain" description="Fe2OG dioxygenase" evidence="7">
    <location>
        <begin position="150"/>
        <end position="252"/>
    </location>
</feature>
<evidence type="ECO:0000256" key="6">
    <source>
        <dbReference type="RuleBase" id="RU003682"/>
    </source>
</evidence>
<keyword evidence="9" id="KW-1185">Reference proteome</keyword>
<dbReference type="GO" id="GO:0051213">
    <property type="term" value="F:dioxygenase activity"/>
    <property type="evidence" value="ECO:0007669"/>
    <property type="project" value="UniProtKB-KW"/>
</dbReference>
<evidence type="ECO:0000256" key="5">
    <source>
        <dbReference type="ARBA" id="ARBA00076740"/>
    </source>
</evidence>
<protein>
    <recommendedName>
        <fullName evidence="4">2-oxoglutarate-dependent dioxygenase DAO</fullName>
    </recommendedName>
    <alternativeName>
        <fullName evidence="5">Protein DIOXYGENASE FOR AUXIN OXIDATION</fullName>
    </alternativeName>
</protein>
<dbReference type="InterPro" id="IPR027443">
    <property type="entry name" value="IPNS-like_sf"/>
</dbReference>
<evidence type="ECO:0000256" key="2">
    <source>
        <dbReference type="ARBA" id="ARBA00023004"/>
    </source>
</evidence>
<accession>A0A443PUG5</accession>
<dbReference type="Pfam" id="PF14226">
    <property type="entry name" value="DIOX_N"/>
    <property type="match status" value="1"/>
</dbReference>
<evidence type="ECO:0000256" key="4">
    <source>
        <dbReference type="ARBA" id="ARBA00074102"/>
    </source>
</evidence>
<name>A0A443PUG5_9MAGN</name>
<evidence type="ECO:0000259" key="7">
    <source>
        <dbReference type="PROSITE" id="PS51471"/>
    </source>
</evidence>
<dbReference type="Gene3D" id="2.60.120.330">
    <property type="entry name" value="B-lactam Antibiotic, Isopenicillin N Synthase, Chain"/>
    <property type="match status" value="1"/>
</dbReference>